<protein>
    <submittedName>
        <fullName evidence="8">Protein DBF4 homolog B-like</fullName>
    </submittedName>
</protein>
<dbReference type="InterPro" id="IPR006572">
    <property type="entry name" value="Znf_DBF"/>
</dbReference>
<evidence type="ECO:0000256" key="1">
    <source>
        <dbReference type="ARBA" id="ARBA00022723"/>
    </source>
</evidence>
<keyword evidence="3" id="KW-0862">Zinc</keyword>
<name>A0A8B7N535_HYAAZ</name>
<dbReference type="PANTHER" id="PTHR15375">
    <property type="entry name" value="ACTIVATOR OF S-PHASE KINASE-RELATED"/>
    <property type="match status" value="1"/>
</dbReference>
<feature type="compositionally biased region" description="Low complexity" evidence="5">
    <location>
        <begin position="81"/>
        <end position="94"/>
    </location>
</feature>
<dbReference type="KEGG" id="hazt:108666373"/>
<evidence type="ECO:0000313" key="7">
    <source>
        <dbReference type="Proteomes" id="UP000694843"/>
    </source>
</evidence>
<dbReference type="GO" id="GO:0008270">
    <property type="term" value="F:zinc ion binding"/>
    <property type="evidence" value="ECO:0007669"/>
    <property type="project" value="UniProtKB-KW"/>
</dbReference>
<dbReference type="Gene3D" id="6.10.250.3410">
    <property type="entry name" value="DBF zinc finger"/>
    <property type="match status" value="1"/>
</dbReference>
<dbReference type="GO" id="GO:0010571">
    <property type="term" value="P:positive regulation of nuclear cell cycle DNA replication"/>
    <property type="evidence" value="ECO:0007669"/>
    <property type="project" value="TreeGrafter"/>
</dbReference>
<dbReference type="GO" id="GO:0003676">
    <property type="term" value="F:nucleic acid binding"/>
    <property type="evidence" value="ECO:0007669"/>
    <property type="project" value="InterPro"/>
</dbReference>
<dbReference type="InterPro" id="IPR038545">
    <property type="entry name" value="Znf_DBF_sf"/>
</dbReference>
<gene>
    <name evidence="8" type="primary">LOC108666373</name>
</gene>
<evidence type="ECO:0000313" key="8">
    <source>
        <dbReference type="RefSeq" id="XP_018008720.1"/>
    </source>
</evidence>
<feature type="region of interest" description="Disordered" evidence="5">
    <location>
        <begin position="80"/>
        <end position="156"/>
    </location>
</feature>
<organism evidence="7 8">
    <name type="scientific">Hyalella azteca</name>
    <name type="common">Amphipod</name>
    <dbReference type="NCBI Taxonomy" id="294128"/>
    <lineage>
        <taxon>Eukaryota</taxon>
        <taxon>Metazoa</taxon>
        <taxon>Ecdysozoa</taxon>
        <taxon>Arthropoda</taxon>
        <taxon>Crustacea</taxon>
        <taxon>Multicrustacea</taxon>
        <taxon>Malacostraca</taxon>
        <taxon>Eumalacostraca</taxon>
        <taxon>Peracarida</taxon>
        <taxon>Amphipoda</taxon>
        <taxon>Senticaudata</taxon>
        <taxon>Talitrida</taxon>
        <taxon>Talitroidea</taxon>
        <taxon>Hyalellidae</taxon>
        <taxon>Hyalella</taxon>
    </lineage>
</organism>
<feature type="compositionally biased region" description="Basic and acidic residues" evidence="5">
    <location>
        <begin position="232"/>
        <end position="246"/>
    </location>
</feature>
<dbReference type="GO" id="GO:0031431">
    <property type="term" value="C:Dbf4-dependent protein kinase complex"/>
    <property type="evidence" value="ECO:0007669"/>
    <property type="project" value="TreeGrafter"/>
</dbReference>
<dbReference type="PANTHER" id="PTHR15375:SF26">
    <property type="entry name" value="PROTEIN CHIFFON"/>
    <property type="match status" value="1"/>
</dbReference>
<dbReference type="RefSeq" id="XP_018008720.1">
    <property type="nucleotide sequence ID" value="XM_018153231.2"/>
</dbReference>
<reference evidence="8" key="1">
    <citation type="submission" date="2025-08" db="UniProtKB">
        <authorList>
            <consortium name="RefSeq"/>
        </authorList>
    </citation>
    <scope>IDENTIFICATION</scope>
    <source>
        <tissue evidence="8">Whole organism</tissue>
    </source>
</reference>
<dbReference type="SMART" id="SM00586">
    <property type="entry name" value="ZnF_DBF"/>
    <property type="match status" value="1"/>
</dbReference>
<feature type="region of interest" description="Disordered" evidence="5">
    <location>
        <begin position="203"/>
        <end position="266"/>
    </location>
</feature>
<feature type="compositionally biased region" description="Polar residues" evidence="5">
    <location>
        <begin position="247"/>
        <end position="263"/>
    </location>
</feature>
<proteinExistence type="predicted"/>
<evidence type="ECO:0000256" key="5">
    <source>
        <dbReference type="SAM" id="MobiDB-lite"/>
    </source>
</evidence>
<evidence type="ECO:0000259" key="6">
    <source>
        <dbReference type="PROSITE" id="PS51265"/>
    </source>
</evidence>
<dbReference type="InterPro" id="IPR051590">
    <property type="entry name" value="Replication_Regulatory_Kinase"/>
</dbReference>
<evidence type="ECO:0000256" key="3">
    <source>
        <dbReference type="ARBA" id="ARBA00022833"/>
    </source>
</evidence>
<dbReference type="PROSITE" id="PS51265">
    <property type="entry name" value="ZF_DBF4"/>
    <property type="match status" value="1"/>
</dbReference>
<feature type="domain" description="DBF4-type" evidence="6">
    <location>
        <begin position="379"/>
        <end position="428"/>
    </location>
</feature>
<dbReference type="Proteomes" id="UP000694843">
    <property type="component" value="Unplaced"/>
</dbReference>
<keyword evidence="7" id="KW-1185">Reference proteome</keyword>
<feature type="compositionally biased region" description="Polar residues" evidence="5">
    <location>
        <begin position="210"/>
        <end position="221"/>
    </location>
</feature>
<dbReference type="GO" id="GO:1901987">
    <property type="term" value="P:regulation of cell cycle phase transition"/>
    <property type="evidence" value="ECO:0007669"/>
    <property type="project" value="TreeGrafter"/>
</dbReference>
<keyword evidence="1" id="KW-0479">Metal-binding</keyword>
<sequence length="444" mass="48566">MVSPSKKKSVRTKATSRSKRSFHCNNHQFPAYQPLASLKFYLHLTGYKNLADITADIKHLGGEVEEFLSKEVQYMIVPTKSVTSSGPSVSPSTGDTLSPSTLPAVFVPSPSSLSPYQGGSPDSSAPIISPLPPTPTSTSHSPHHPPTPSDQTRRVTSRAAALLVRARFRKPGPSDVISNAKRWGVQVWTLAKLQSYISELASDPRYKPRTSPQTQKHSSTAAVLHPSPSSVIKERTILSRPAERNTPRSIKSSASRGQHSGEANNKKPFIKLEDFAKKYRPLFKEISNWPALTIDSSRSTCPFAEGLPPLFPVSGKNKTPQAKGNNCVYSVNSRPLKSPAGLRQEEDNGESFATPNRVFNRAEHCSTPQAVRGGVSRTRRNSGGYCELCRLHYTSLRTHLLSNSHQSFVTDASNYGELDQLISQVSELQSGLQQSVNIVKTKSL</sequence>
<dbReference type="OrthoDB" id="21380at2759"/>
<dbReference type="GO" id="GO:0043539">
    <property type="term" value="F:protein serine/threonine kinase activator activity"/>
    <property type="evidence" value="ECO:0007669"/>
    <property type="project" value="TreeGrafter"/>
</dbReference>
<keyword evidence="2 4" id="KW-0863">Zinc-finger</keyword>
<evidence type="ECO:0000256" key="2">
    <source>
        <dbReference type="ARBA" id="ARBA00022771"/>
    </source>
</evidence>
<dbReference type="GeneID" id="108666373"/>
<accession>A0A8B7N535</accession>
<evidence type="ECO:0000256" key="4">
    <source>
        <dbReference type="PROSITE-ProRule" id="PRU00600"/>
    </source>
</evidence>
<dbReference type="AlphaFoldDB" id="A0A8B7N535"/>
<dbReference type="Pfam" id="PF07535">
    <property type="entry name" value="zf-DBF"/>
    <property type="match status" value="1"/>
</dbReference>
<dbReference type="FunFam" id="6.10.250.3410:FF:000001">
    <property type="entry name" value="Protein DBF4 homolog A"/>
    <property type="match status" value="1"/>
</dbReference>